<dbReference type="Proteomes" id="UP000245626">
    <property type="component" value="Unassembled WGS sequence"/>
</dbReference>
<keyword evidence="2" id="KW-1185">Reference proteome</keyword>
<accession>A0ACD0NWZ7</accession>
<evidence type="ECO:0000313" key="2">
    <source>
        <dbReference type="Proteomes" id="UP000245626"/>
    </source>
</evidence>
<protein>
    <submittedName>
        <fullName evidence="1">Uncharacterized protein</fullName>
    </submittedName>
</protein>
<evidence type="ECO:0000313" key="1">
    <source>
        <dbReference type="EMBL" id="PWN50311.1"/>
    </source>
</evidence>
<organism evidence="1 2">
    <name type="scientific">Violaceomyces palustris</name>
    <dbReference type="NCBI Taxonomy" id="1673888"/>
    <lineage>
        <taxon>Eukaryota</taxon>
        <taxon>Fungi</taxon>
        <taxon>Dikarya</taxon>
        <taxon>Basidiomycota</taxon>
        <taxon>Ustilaginomycotina</taxon>
        <taxon>Ustilaginomycetes</taxon>
        <taxon>Violaceomycetales</taxon>
        <taxon>Violaceomycetaceae</taxon>
        <taxon>Violaceomyces</taxon>
    </lineage>
</organism>
<reference evidence="1 2" key="1">
    <citation type="journal article" date="2018" name="Mol. Biol. Evol.">
        <title>Broad Genomic Sampling Reveals a Smut Pathogenic Ancestry of the Fungal Clade Ustilaginomycotina.</title>
        <authorList>
            <person name="Kijpornyongpan T."/>
            <person name="Mondo S.J."/>
            <person name="Barry K."/>
            <person name="Sandor L."/>
            <person name="Lee J."/>
            <person name="Lipzen A."/>
            <person name="Pangilinan J."/>
            <person name="LaButti K."/>
            <person name="Hainaut M."/>
            <person name="Henrissat B."/>
            <person name="Grigoriev I.V."/>
            <person name="Spatafora J.W."/>
            <person name="Aime M.C."/>
        </authorList>
    </citation>
    <scope>NUCLEOTIDE SEQUENCE [LARGE SCALE GENOMIC DNA]</scope>
    <source>
        <strain evidence="1 2">SA 807</strain>
    </source>
</reference>
<proteinExistence type="predicted"/>
<sequence>MKAMSILRSSLLPLALLVVPTLSAPAENQGGASAAAFWSHKDYTLDDLRSAFDSLDRSIIYSLLSRSQLGMMPDNEKDSVRKASKILDPESKLPGHPLYVYQDLGKGDRWGDHDKLRFDQSLESYVFDQVVPSWTKARAGNGQEENTDGQGLVKPGIIENADDLGWLNSMLSIDILNTRIRLGRKTALIKFQQVVDGKGGDYSLDRVCGMIKSGDESGIRTFARDGERELVVIQNARRMAFYWTMMVKPDASFDEQDRKKILEPSLAEIMYNGFVIPLTTDVEVRTLMGLKDKCN</sequence>
<gene>
    <name evidence="1" type="ORF">IE53DRAFT_387410</name>
</gene>
<dbReference type="EMBL" id="KZ819946">
    <property type="protein sequence ID" value="PWN50311.1"/>
    <property type="molecule type" value="Genomic_DNA"/>
</dbReference>
<name>A0ACD0NWZ7_9BASI</name>